<feature type="region of interest" description="Disordered" evidence="1">
    <location>
        <begin position="38"/>
        <end position="78"/>
    </location>
</feature>
<sequence length="78" mass="8461">MERLAVVIDDNLTCCGWPGNLTANIVFLNALVRRDDSSFKRPAESSGIRSSLEEHFGPKGYDTGASEGKFSSEGSLRP</sequence>
<proteinExistence type="predicted"/>
<protein>
    <submittedName>
        <fullName evidence="2">Uncharacterized protein</fullName>
    </submittedName>
</protein>
<organism evidence="2 3">
    <name type="scientific">Oryza meyeriana var. granulata</name>
    <dbReference type="NCBI Taxonomy" id="110450"/>
    <lineage>
        <taxon>Eukaryota</taxon>
        <taxon>Viridiplantae</taxon>
        <taxon>Streptophyta</taxon>
        <taxon>Embryophyta</taxon>
        <taxon>Tracheophyta</taxon>
        <taxon>Spermatophyta</taxon>
        <taxon>Magnoliopsida</taxon>
        <taxon>Liliopsida</taxon>
        <taxon>Poales</taxon>
        <taxon>Poaceae</taxon>
        <taxon>BOP clade</taxon>
        <taxon>Oryzoideae</taxon>
        <taxon>Oryzeae</taxon>
        <taxon>Oryzinae</taxon>
        <taxon>Oryza</taxon>
        <taxon>Oryza meyeriana</taxon>
    </lineage>
</organism>
<dbReference type="OrthoDB" id="439808at2759"/>
<reference evidence="2 3" key="1">
    <citation type="submission" date="2019-11" db="EMBL/GenBank/DDBJ databases">
        <title>Whole genome sequence of Oryza granulata.</title>
        <authorList>
            <person name="Li W."/>
        </authorList>
    </citation>
    <scope>NUCLEOTIDE SEQUENCE [LARGE SCALE GENOMIC DNA]</scope>
    <source>
        <strain evidence="3">cv. Menghai</strain>
        <tissue evidence="2">Leaf</tissue>
    </source>
</reference>
<evidence type="ECO:0000256" key="1">
    <source>
        <dbReference type="SAM" id="MobiDB-lite"/>
    </source>
</evidence>
<dbReference type="EMBL" id="SPHZ02000011">
    <property type="protein sequence ID" value="KAF0892532.1"/>
    <property type="molecule type" value="Genomic_DNA"/>
</dbReference>
<evidence type="ECO:0000313" key="3">
    <source>
        <dbReference type="Proteomes" id="UP000479710"/>
    </source>
</evidence>
<name>A0A6G1BXE0_9ORYZ</name>
<comment type="caution">
    <text evidence="2">The sequence shown here is derived from an EMBL/GenBank/DDBJ whole genome shotgun (WGS) entry which is preliminary data.</text>
</comment>
<keyword evidence="3" id="KW-1185">Reference proteome</keyword>
<evidence type="ECO:0000313" key="2">
    <source>
        <dbReference type="EMBL" id="KAF0892532.1"/>
    </source>
</evidence>
<gene>
    <name evidence="2" type="ORF">E2562_016832</name>
</gene>
<accession>A0A6G1BXE0</accession>
<dbReference type="AlphaFoldDB" id="A0A6G1BXE0"/>
<dbReference type="Proteomes" id="UP000479710">
    <property type="component" value="Unassembled WGS sequence"/>
</dbReference>